<organism evidence="2 3">
    <name type="scientific">Macleaya cordata</name>
    <name type="common">Five-seeded plume-poppy</name>
    <name type="synonym">Bocconia cordata</name>
    <dbReference type="NCBI Taxonomy" id="56857"/>
    <lineage>
        <taxon>Eukaryota</taxon>
        <taxon>Viridiplantae</taxon>
        <taxon>Streptophyta</taxon>
        <taxon>Embryophyta</taxon>
        <taxon>Tracheophyta</taxon>
        <taxon>Spermatophyta</taxon>
        <taxon>Magnoliopsida</taxon>
        <taxon>Ranunculales</taxon>
        <taxon>Papaveraceae</taxon>
        <taxon>Papaveroideae</taxon>
        <taxon>Macleaya</taxon>
    </lineage>
</organism>
<evidence type="ECO:0000313" key="3">
    <source>
        <dbReference type="Proteomes" id="UP000195402"/>
    </source>
</evidence>
<proteinExistence type="predicted"/>
<dbReference type="OrthoDB" id="1939257at2759"/>
<dbReference type="AlphaFoldDB" id="A0A200RBX5"/>
<reference evidence="2 3" key="1">
    <citation type="journal article" date="2017" name="Mol. Plant">
        <title>The Genome of Medicinal Plant Macleaya cordata Provides New Insights into Benzylisoquinoline Alkaloids Metabolism.</title>
        <authorList>
            <person name="Liu X."/>
            <person name="Liu Y."/>
            <person name="Huang P."/>
            <person name="Ma Y."/>
            <person name="Qing Z."/>
            <person name="Tang Q."/>
            <person name="Cao H."/>
            <person name="Cheng P."/>
            <person name="Zheng Y."/>
            <person name="Yuan Z."/>
            <person name="Zhou Y."/>
            <person name="Liu J."/>
            <person name="Tang Z."/>
            <person name="Zhuo Y."/>
            <person name="Zhang Y."/>
            <person name="Yu L."/>
            <person name="Huang J."/>
            <person name="Yang P."/>
            <person name="Peng Q."/>
            <person name="Zhang J."/>
            <person name="Jiang W."/>
            <person name="Zhang Z."/>
            <person name="Lin K."/>
            <person name="Ro D.K."/>
            <person name="Chen X."/>
            <person name="Xiong X."/>
            <person name="Shang Y."/>
            <person name="Huang S."/>
            <person name="Zeng J."/>
        </authorList>
    </citation>
    <scope>NUCLEOTIDE SEQUENCE [LARGE SCALE GENOMIC DNA]</scope>
    <source>
        <strain evidence="3">cv. BLH2017</strain>
        <tissue evidence="2">Root</tissue>
    </source>
</reference>
<comment type="caution">
    <text evidence="2">The sequence shown here is derived from an EMBL/GenBank/DDBJ whole genome shotgun (WGS) entry which is preliminary data.</text>
</comment>
<feature type="transmembrane region" description="Helical" evidence="1">
    <location>
        <begin position="61"/>
        <end position="81"/>
    </location>
</feature>
<dbReference type="FunCoup" id="A0A200RBX5">
    <property type="interactions" value="126"/>
</dbReference>
<accession>A0A200RBX5</accession>
<keyword evidence="3" id="KW-1185">Reference proteome</keyword>
<evidence type="ECO:0000313" key="2">
    <source>
        <dbReference type="EMBL" id="OVA20209.1"/>
    </source>
</evidence>
<gene>
    <name evidence="2" type="ORF">BVC80_155g19</name>
</gene>
<keyword evidence="1" id="KW-0472">Membrane</keyword>
<dbReference type="InParanoid" id="A0A200RBX5"/>
<name>A0A200RBX5_MACCD</name>
<evidence type="ECO:0000256" key="1">
    <source>
        <dbReference type="SAM" id="Phobius"/>
    </source>
</evidence>
<sequence length="254" mass="29186">MEKKRRDQISSVSAKILIETIGFLAKTFVSLSSLTSHPLFSIIVALYSLILLYFPRIFLDLIFSPVLISTGILLSTLIRLGSIQKIEHEKFLISVPDHVLEFVSYEKPEKETETHTSFDENRFFPEPFVEWNVRAPLDVIYEEYEGQEEDDPNEMRINELASLARYYPESDTGSSSDGDFPVIEGWDSPENMYFSWEEEDREGLIEIQLDGIKRSSGFVQFEEDDNLIEIEISSMGSPANWNVFQRVSDSVNSD</sequence>
<dbReference type="Proteomes" id="UP000195402">
    <property type="component" value="Unassembled WGS sequence"/>
</dbReference>
<feature type="transmembrane region" description="Helical" evidence="1">
    <location>
        <begin position="37"/>
        <end position="54"/>
    </location>
</feature>
<dbReference type="PANTHER" id="PTHR37746">
    <property type="entry name" value="TRANSMEMBRANE PROTEIN"/>
    <property type="match status" value="1"/>
</dbReference>
<keyword evidence="1" id="KW-0812">Transmembrane</keyword>
<dbReference type="OMA" id="FVEWNLK"/>
<dbReference type="PANTHER" id="PTHR37746:SF1">
    <property type="entry name" value="TRANSMEMBRANE PROTEIN"/>
    <property type="match status" value="1"/>
</dbReference>
<dbReference type="EMBL" id="MVGT01000144">
    <property type="protein sequence ID" value="OVA20209.1"/>
    <property type="molecule type" value="Genomic_DNA"/>
</dbReference>
<keyword evidence="1" id="KW-1133">Transmembrane helix</keyword>
<protein>
    <submittedName>
        <fullName evidence="2">Uncharacterized protein</fullName>
    </submittedName>
</protein>